<dbReference type="InterPro" id="IPR003797">
    <property type="entry name" value="DegV"/>
</dbReference>
<dbReference type="Gene3D" id="2.20.28.50">
    <property type="entry name" value="degv family protein"/>
    <property type="match status" value="1"/>
</dbReference>
<protein>
    <submittedName>
        <fullName evidence="3">DegV family protein with EDD domain</fullName>
    </submittedName>
</protein>
<dbReference type="EMBL" id="VLKH01000001">
    <property type="protein sequence ID" value="TWH83504.1"/>
    <property type="molecule type" value="Genomic_DNA"/>
</dbReference>
<dbReference type="PANTHER" id="PTHR33434:SF3">
    <property type="entry name" value="DEGV DOMAIN-CONTAINING PROTEIN YITS"/>
    <property type="match status" value="1"/>
</dbReference>
<comment type="function">
    <text evidence="1">May bind long-chain fatty acids, such as palmitate, and may play a role in lipid transport or fatty acid metabolism.</text>
</comment>
<accession>A0A562JLB4</accession>
<dbReference type="Proteomes" id="UP000315343">
    <property type="component" value="Unassembled WGS sequence"/>
</dbReference>
<evidence type="ECO:0000256" key="2">
    <source>
        <dbReference type="ARBA" id="ARBA00023121"/>
    </source>
</evidence>
<dbReference type="SUPFAM" id="SSF82549">
    <property type="entry name" value="DAK1/DegV-like"/>
    <property type="match status" value="1"/>
</dbReference>
<dbReference type="RefSeq" id="WP_145078518.1">
    <property type="nucleotide sequence ID" value="NZ_DAMBUX010000007.1"/>
</dbReference>
<gene>
    <name evidence="3" type="ORF">LY60_00113</name>
</gene>
<sequence length="290" mass="32443">MRNYVIFTESTADLPIDIIEELDIKVIPMVFGFENESYVDYPDHRELDIKVFYERLKNGERSTTALVNSKTFEEHFSPELEKGNDILYLGFSSGLSGTYQASLIASEELKEKYPESVIKCVDTKSANIGQGLLVYSAAKLKRDGYSLDQVHDWAIENIPHTCHWFTVDDLNHLKRGGRISAVKATIGTALNVKPILHVDDDGMLMAVDNVRGRKKSLGALLDKMTETCVSPEGQTIFIGHCDCLEDAEYLAKMVRENFSVKEIIINDIGPIIGSHLGQGGITLFFFGTKR</sequence>
<comment type="caution">
    <text evidence="3">The sequence shown here is derived from an EMBL/GenBank/DDBJ whole genome shotgun (WGS) entry which is preliminary data.</text>
</comment>
<dbReference type="AlphaFoldDB" id="A0A562JLB4"/>
<organism evidence="3 4">
    <name type="scientific">Sedimentibacter saalensis</name>
    <dbReference type="NCBI Taxonomy" id="130788"/>
    <lineage>
        <taxon>Bacteria</taxon>
        <taxon>Bacillati</taxon>
        <taxon>Bacillota</taxon>
        <taxon>Tissierellia</taxon>
        <taxon>Sedimentibacter</taxon>
    </lineage>
</organism>
<dbReference type="Gene3D" id="3.40.50.10440">
    <property type="entry name" value="Dihydroxyacetone kinase, domain 1"/>
    <property type="match status" value="1"/>
</dbReference>
<evidence type="ECO:0000256" key="1">
    <source>
        <dbReference type="ARBA" id="ARBA00003238"/>
    </source>
</evidence>
<dbReference type="PANTHER" id="PTHR33434">
    <property type="entry name" value="DEGV DOMAIN-CONTAINING PROTEIN DR_1986-RELATED"/>
    <property type="match status" value="1"/>
</dbReference>
<dbReference type="NCBIfam" id="TIGR00762">
    <property type="entry name" value="DegV"/>
    <property type="match status" value="1"/>
</dbReference>
<dbReference type="Pfam" id="PF02645">
    <property type="entry name" value="DegV"/>
    <property type="match status" value="1"/>
</dbReference>
<dbReference type="OrthoDB" id="9780660at2"/>
<evidence type="ECO:0000313" key="4">
    <source>
        <dbReference type="Proteomes" id="UP000315343"/>
    </source>
</evidence>
<dbReference type="GO" id="GO:0008289">
    <property type="term" value="F:lipid binding"/>
    <property type="evidence" value="ECO:0007669"/>
    <property type="project" value="UniProtKB-KW"/>
</dbReference>
<dbReference type="PROSITE" id="PS51482">
    <property type="entry name" value="DEGV"/>
    <property type="match status" value="1"/>
</dbReference>
<dbReference type="InterPro" id="IPR050270">
    <property type="entry name" value="DegV_domain_contain"/>
</dbReference>
<dbReference type="Gene3D" id="3.30.1180.10">
    <property type="match status" value="1"/>
</dbReference>
<keyword evidence="4" id="KW-1185">Reference proteome</keyword>
<proteinExistence type="predicted"/>
<dbReference type="InterPro" id="IPR043168">
    <property type="entry name" value="DegV_C"/>
</dbReference>
<reference evidence="3 4" key="1">
    <citation type="submission" date="2019-07" db="EMBL/GenBank/DDBJ databases">
        <title>Genomic Encyclopedia of Type Strains, Phase I: the one thousand microbial genomes (KMG-I) project.</title>
        <authorList>
            <person name="Kyrpides N."/>
        </authorList>
    </citation>
    <scope>NUCLEOTIDE SEQUENCE [LARGE SCALE GENOMIC DNA]</scope>
    <source>
        <strain evidence="3 4">DSM 13558</strain>
    </source>
</reference>
<name>A0A562JLB4_9FIRM</name>
<evidence type="ECO:0000313" key="3">
    <source>
        <dbReference type="EMBL" id="TWH83504.1"/>
    </source>
</evidence>
<keyword evidence="2" id="KW-0446">Lipid-binding</keyword>